<organism evidence="1 2">
    <name type="scientific">Coemansia spiralis</name>
    <dbReference type="NCBI Taxonomy" id="417178"/>
    <lineage>
        <taxon>Eukaryota</taxon>
        <taxon>Fungi</taxon>
        <taxon>Fungi incertae sedis</taxon>
        <taxon>Zoopagomycota</taxon>
        <taxon>Kickxellomycotina</taxon>
        <taxon>Kickxellomycetes</taxon>
        <taxon>Kickxellales</taxon>
        <taxon>Kickxellaceae</taxon>
        <taxon>Coemansia</taxon>
    </lineage>
</organism>
<dbReference type="OrthoDB" id="5524801at2759"/>
<dbReference type="EMBL" id="JANBTX010000084">
    <property type="protein sequence ID" value="KAJ2687078.1"/>
    <property type="molecule type" value="Genomic_DNA"/>
</dbReference>
<comment type="caution">
    <text evidence="1">The sequence shown here is derived from an EMBL/GenBank/DDBJ whole genome shotgun (WGS) entry which is preliminary data.</text>
</comment>
<keyword evidence="2" id="KW-1185">Reference proteome</keyword>
<evidence type="ECO:0000313" key="2">
    <source>
        <dbReference type="Proteomes" id="UP001151516"/>
    </source>
</evidence>
<name>A0A9W8L3U9_9FUNG</name>
<dbReference type="Proteomes" id="UP001151516">
    <property type="component" value="Unassembled WGS sequence"/>
</dbReference>
<gene>
    <name evidence="1" type="ORF">IWW39_003202</name>
</gene>
<accession>A0A9W8L3U9</accession>
<sequence>MTNGGFDAGRSTWAFHDFDGKRYDWMAGIMQNCWKLEDSDGRVVAQFIGMSRDYKVKATLTFMTKVNESLISLVLLTTKLINYDEATKR</sequence>
<proteinExistence type="predicted"/>
<evidence type="ECO:0000313" key="1">
    <source>
        <dbReference type="EMBL" id="KAJ2687078.1"/>
    </source>
</evidence>
<dbReference type="AlphaFoldDB" id="A0A9W8L3U9"/>
<reference evidence="1" key="1">
    <citation type="submission" date="2022-07" db="EMBL/GenBank/DDBJ databases">
        <title>Phylogenomic reconstructions and comparative analyses of Kickxellomycotina fungi.</title>
        <authorList>
            <person name="Reynolds N.K."/>
            <person name="Stajich J.E."/>
            <person name="Barry K."/>
            <person name="Grigoriev I.V."/>
            <person name="Crous P."/>
            <person name="Smith M.E."/>
        </authorList>
    </citation>
    <scope>NUCLEOTIDE SEQUENCE</scope>
    <source>
        <strain evidence="1">CBS 109367</strain>
    </source>
</reference>
<protein>
    <submittedName>
        <fullName evidence="1">Uncharacterized protein</fullName>
    </submittedName>
</protein>